<evidence type="ECO:0000256" key="10">
    <source>
        <dbReference type="RuleBase" id="RU003656"/>
    </source>
</evidence>
<feature type="coiled-coil region" evidence="11">
    <location>
        <begin position="98"/>
        <end position="134"/>
    </location>
</feature>
<evidence type="ECO:0000256" key="1">
    <source>
        <dbReference type="ARBA" id="ARBA00004202"/>
    </source>
</evidence>
<dbReference type="PANTHER" id="PTHR13822">
    <property type="entry name" value="ATP SYNTHASE DELTA/EPSILON CHAIN"/>
    <property type="match status" value="1"/>
</dbReference>
<reference evidence="14" key="1">
    <citation type="submission" date="2020-10" db="EMBL/GenBank/DDBJ databases">
        <authorList>
            <person name="Gilroy R."/>
        </authorList>
    </citation>
    <scope>NUCLEOTIDE SEQUENCE</scope>
    <source>
        <strain evidence="14">CHK154-7741</strain>
    </source>
</reference>
<comment type="function">
    <text evidence="9">Produces ATP from ADP in the presence of a proton gradient across the membrane.</text>
</comment>
<dbReference type="GO" id="GO:0046933">
    <property type="term" value="F:proton-transporting ATP synthase activity, rotational mechanism"/>
    <property type="evidence" value="ECO:0007669"/>
    <property type="project" value="UniProtKB-UniRule"/>
</dbReference>
<protein>
    <recommendedName>
        <fullName evidence="9">ATP synthase epsilon chain</fullName>
    </recommendedName>
    <alternativeName>
        <fullName evidence="9">ATP synthase F1 sector epsilon subunit</fullName>
    </alternativeName>
    <alternativeName>
        <fullName evidence="9">F-ATPase epsilon subunit</fullName>
    </alternativeName>
</protein>
<evidence type="ECO:0000256" key="7">
    <source>
        <dbReference type="ARBA" id="ARBA00023196"/>
    </source>
</evidence>
<feature type="domain" description="ATP synthase epsilon subunit C-terminal" evidence="12">
    <location>
        <begin position="88"/>
        <end position="131"/>
    </location>
</feature>
<dbReference type="GO" id="GO:0005886">
    <property type="term" value="C:plasma membrane"/>
    <property type="evidence" value="ECO:0007669"/>
    <property type="project" value="UniProtKB-SubCell"/>
</dbReference>
<gene>
    <name evidence="9" type="primary">atpC</name>
    <name evidence="14" type="ORF">IAD26_05365</name>
</gene>
<dbReference type="Gene3D" id="1.20.5.440">
    <property type="entry name" value="ATP synthase delta/epsilon subunit, C-terminal domain"/>
    <property type="match status" value="1"/>
</dbReference>
<dbReference type="InterPro" id="IPR001469">
    <property type="entry name" value="ATP_synth_F1_dsu/esu"/>
</dbReference>
<keyword evidence="3 9" id="KW-0813">Transport</keyword>
<dbReference type="InterPro" id="IPR036771">
    <property type="entry name" value="ATPsynth_dsu/esu_N"/>
</dbReference>
<name>A0A9D1SRW6_9CLOT</name>
<evidence type="ECO:0000259" key="12">
    <source>
        <dbReference type="Pfam" id="PF00401"/>
    </source>
</evidence>
<dbReference type="InterPro" id="IPR020547">
    <property type="entry name" value="ATP_synth_F1_esu_C"/>
</dbReference>
<keyword evidence="5 9" id="KW-0406">Ion transport</keyword>
<keyword evidence="7 9" id="KW-0139">CF(1)</keyword>
<evidence type="ECO:0000256" key="3">
    <source>
        <dbReference type="ARBA" id="ARBA00022448"/>
    </source>
</evidence>
<accession>A0A9D1SRW6</accession>
<dbReference type="CDD" id="cd12152">
    <property type="entry name" value="F1-ATPase_delta"/>
    <property type="match status" value="1"/>
</dbReference>
<keyword evidence="11" id="KW-0175">Coiled coil</keyword>
<dbReference type="Proteomes" id="UP000886748">
    <property type="component" value="Unassembled WGS sequence"/>
</dbReference>
<evidence type="ECO:0000256" key="9">
    <source>
        <dbReference type="HAMAP-Rule" id="MF_00530"/>
    </source>
</evidence>
<keyword evidence="6 9" id="KW-0472">Membrane</keyword>
<dbReference type="NCBIfam" id="NF009980">
    <property type="entry name" value="PRK13446.1"/>
    <property type="match status" value="1"/>
</dbReference>
<reference evidence="14" key="2">
    <citation type="journal article" date="2021" name="PeerJ">
        <title>Extensive microbial diversity within the chicken gut microbiome revealed by metagenomics and culture.</title>
        <authorList>
            <person name="Gilroy R."/>
            <person name="Ravi A."/>
            <person name="Getino M."/>
            <person name="Pursley I."/>
            <person name="Horton D.L."/>
            <person name="Alikhan N.F."/>
            <person name="Baker D."/>
            <person name="Gharbi K."/>
            <person name="Hall N."/>
            <person name="Watson M."/>
            <person name="Adriaenssens E.M."/>
            <person name="Foster-Nyarko E."/>
            <person name="Jarju S."/>
            <person name="Secka A."/>
            <person name="Antonio M."/>
            <person name="Oren A."/>
            <person name="Chaudhuri R.R."/>
            <person name="La Ragione R."/>
            <person name="Hildebrand F."/>
            <person name="Pallen M.J."/>
        </authorList>
    </citation>
    <scope>NUCLEOTIDE SEQUENCE</scope>
    <source>
        <strain evidence="14">CHK154-7741</strain>
    </source>
</reference>
<sequence length="134" mass="14762">MSKKINLKIITHEKEVFNDRVDAVYSKSVEGEFGILPDHQPFMAALDIGVTRADVEGKMKHFTTMGGIFQFKDNEALILTDLAECGSDIDVTRAKSAKERAEARIGSHEVEIDNARAQIALAKAMARLKAATKD</sequence>
<keyword evidence="8 9" id="KW-0066">ATP synthesis</keyword>
<dbReference type="Gene3D" id="2.60.15.10">
    <property type="entry name" value="F0F1 ATP synthase delta/epsilon subunit, N-terminal"/>
    <property type="match status" value="1"/>
</dbReference>
<comment type="subunit">
    <text evidence="9 10">F-type ATPases have 2 components, CF(1) - the catalytic core - and CF(0) - the membrane proton channel. CF(1) has five subunits: alpha(3), beta(3), gamma(1), delta(1), epsilon(1). CF(0) has three main subunits: a, b and c.</text>
</comment>
<dbReference type="InterPro" id="IPR020546">
    <property type="entry name" value="ATP_synth_F1_dsu/esu_N"/>
</dbReference>
<keyword evidence="4 9" id="KW-1003">Cell membrane</keyword>
<comment type="similarity">
    <text evidence="2 9 10">Belongs to the ATPase epsilon chain family.</text>
</comment>
<dbReference type="GO" id="GO:0005524">
    <property type="term" value="F:ATP binding"/>
    <property type="evidence" value="ECO:0007669"/>
    <property type="project" value="UniProtKB-UniRule"/>
</dbReference>
<evidence type="ECO:0000256" key="2">
    <source>
        <dbReference type="ARBA" id="ARBA00005712"/>
    </source>
</evidence>
<comment type="subcellular location">
    <subcellularLocation>
        <location evidence="1 9">Cell membrane</location>
        <topology evidence="1 9">Peripheral membrane protein</topology>
    </subcellularLocation>
</comment>
<dbReference type="AlphaFoldDB" id="A0A9D1SRW6"/>
<dbReference type="PANTHER" id="PTHR13822:SF10">
    <property type="entry name" value="ATP SYNTHASE EPSILON CHAIN, CHLOROPLASTIC"/>
    <property type="match status" value="1"/>
</dbReference>
<evidence type="ECO:0000256" key="5">
    <source>
        <dbReference type="ARBA" id="ARBA00023065"/>
    </source>
</evidence>
<dbReference type="Pfam" id="PF02823">
    <property type="entry name" value="ATP-synt_DE_N"/>
    <property type="match status" value="1"/>
</dbReference>
<evidence type="ECO:0000313" key="14">
    <source>
        <dbReference type="EMBL" id="HIU92546.1"/>
    </source>
</evidence>
<dbReference type="EMBL" id="DVOD01000038">
    <property type="protein sequence ID" value="HIU92546.1"/>
    <property type="molecule type" value="Genomic_DNA"/>
</dbReference>
<dbReference type="HAMAP" id="MF_00530">
    <property type="entry name" value="ATP_synth_epsil_bac"/>
    <property type="match status" value="1"/>
</dbReference>
<evidence type="ECO:0000256" key="8">
    <source>
        <dbReference type="ARBA" id="ARBA00023310"/>
    </source>
</evidence>
<proteinExistence type="inferred from homology"/>
<evidence type="ECO:0000256" key="4">
    <source>
        <dbReference type="ARBA" id="ARBA00022475"/>
    </source>
</evidence>
<organism evidence="14 15">
    <name type="scientific">Candidatus Limenecus avicola</name>
    <dbReference type="NCBI Taxonomy" id="2840847"/>
    <lineage>
        <taxon>Bacteria</taxon>
        <taxon>Bacillati</taxon>
        <taxon>Bacillota</taxon>
        <taxon>Clostridia</taxon>
        <taxon>Eubacteriales</taxon>
        <taxon>Clostridiaceae</taxon>
        <taxon>Clostridiaceae incertae sedis</taxon>
        <taxon>Candidatus Limenecus</taxon>
    </lineage>
</organism>
<evidence type="ECO:0000313" key="15">
    <source>
        <dbReference type="Proteomes" id="UP000886748"/>
    </source>
</evidence>
<evidence type="ECO:0000259" key="13">
    <source>
        <dbReference type="Pfam" id="PF02823"/>
    </source>
</evidence>
<dbReference type="SUPFAM" id="SSF46604">
    <property type="entry name" value="Epsilon subunit of F1F0-ATP synthase C-terminal domain"/>
    <property type="match status" value="1"/>
</dbReference>
<dbReference type="Pfam" id="PF00401">
    <property type="entry name" value="ATP-synt_DE"/>
    <property type="match status" value="1"/>
</dbReference>
<keyword evidence="9" id="KW-0375">Hydrogen ion transport</keyword>
<evidence type="ECO:0000256" key="11">
    <source>
        <dbReference type="SAM" id="Coils"/>
    </source>
</evidence>
<dbReference type="InterPro" id="IPR036794">
    <property type="entry name" value="ATP_F1_dsu/esu_C_sf"/>
</dbReference>
<evidence type="ECO:0000256" key="6">
    <source>
        <dbReference type="ARBA" id="ARBA00023136"/>
    </source>
</evidence>
<feature type="domain" description="ATP synthase F1 complex delta/epsilon subunit N-terminal" evidence="13">
    <location>
        <begin position="6"/>
        <end position="82"/>
    </location>
</feature>
<comment type="caution">
    <text evidence="14">The sequence shown here is derived from an EMBL/GenBank/DDBJ whole genome shotgun (WGS) entry which is preliminary data.</text>
</comment>
<dbReference type="SUPFAM" id="SSF51344">
    <property type="entry name" value="Epsilon subunit of F1F0-ATP synthase N-terminal domain"/>
    <property type="match status" value="1"/>
</dbReference>
<dbReference type="NCBIfam" id="TIGR01216">
    <property type="entry name" value="ATP_synt_epsi"/>
    <property type="match status" value="1"/>
</dbReference>
<dbReference type="GO" id="GO:0045259">
    <property type="term" value="C:proton-transporting ATP synthase complex"/>
    <property type="evidence" value="ECO:0007669"/>
    <property type="project" value="UniProtKB-KW"/>
</dbReference>